<dbReference type="AlphaFoldDB" id="A0A3E1K605"/>
<evidence type="ECO:0000313" key="3">
    <source>
        <dbReference type="Proteomes" id="UP000260351"/>
    </source>
</evidence>
<feature type="transmembrane region" description="Helical" evidence="1">
    <location>
        <begin position="131"/>
        <end position="154"/>
    </location>
</feature>
<protein>
    <submittedName>
        <fullName evidence="2">Uncharacterized protein</fullName>
    </submittedName>
</protein>
<keyword evidence="3" id="KW-1185">Reference proteome</keyword>
<sequence length="338" mass="36375">MGFLGIGNKDSEGRQVRIEHRGEHLRASRTGGIALREQIRAGGLSLTANTQRGTRISMTPARNTQVAFQNSRFVLRGRYGKGPAKLNLSKSGVSLSGKMGLGTINFTNPGRSSAKIAGVQMRGQKAAAINGVVALFQMLVMLVRLTIAMLGYLIVGTLNLAIWLSESSAGLIAYWRFQRQQKRRATRTRRLEEAAQQWIASNHGLLAGLTPESAMAAMESLLAQASENSGASDTEADRAGSAAEGCLGLLLQRLSRVDGPDSETDEPSARNLPVTGMAALAVHYRDSVSQADLPSAFYRLDEFALDNGTRTIGQELMLEDVADLFGLRLEIMESGEPS</sequence>
<feature type="transmembrane region" description="Helical" evidence="1">
    <location>
        <begin position="160"/>
        <end position="177"/>
    </location>
</feature>
<dbReference type="RefSeq" id="WP_116651621.1">
    <property type="nucleotide sequence ID" value="NZ_QUZK01000047.1"/>
</dbReference>
<comment type="caution">
    <text evidence="2">The sequence shown here is derived from an EMBL/GenBank/DDBJ whole genome shotgun (WGS) entry which is preliminary data.</text>
</comment>
<gene>
    <name evidence="2" type="ORF">DZC52_13210</name>
</gene>
<evidence type="ECO:0000256" key="1">
    <source>
        <dbReference type="SAM" id="Phobius"/>
    </source>
</evidence>
<keyword evidence="1" id="KW-1133">Transmembrane helix</keyword>
<organism evidence="2 3">
    <name type="scientific">Wenzhouxiangella sediminis</name>
    <dbReference type="NCBI Taxonomy" id="1792836"/>
    <lineage>
        <taxon>Bacteria</taxon>
        <taxon>Pseudomonadati</taxon>
        <taxon>Pseudomonadota</taxon>
        <taxon>Gammaproteobacteria</taxon>
        <taxon>Chromatiales</taxon>
        <taxon>Wenzhouxiangellaceae</taxon>
        <taxon>Wenzhouxiangella</taxon>
    </lineage>
</organism>
<keyword evidence="1" id="KW-0812">Transmembrane</keyword>
<evidence type="ECO:0000313" key="2">
    <source>
        <dbReference type="EMBL" id="RFF29398.1"/>
    </source>
</evidence>
<name>A0A3E1K605_9GAMM</name>
<accession>A0A3E1K605</accession>
<dbReference type="OrthoDB" id="1201035at2"/>
<proteinExistence type="predicted"/>
<dbReference type="Proteomes" id="UP000260351">
    <property type="component" value="Unassembled WGS sequence"/>
</dbReference>
<dbReference type="EMBL" id="QUZK01000047">
    <property type="protein sequence ID" value="RFF29398.1"/>
    <property type="molecule type" value="Genomic_DNA"/>
</dbReference>
<keyword evidence="1" id="KW-0472">Membrane</keyword>
<reference evidence="2 3" key="1">
    <citation type="submission" date="2018-08" db="EMBL/GenBank/DDBJ databases">
        <title>Wenzhouxiangella salilacus sp. nov., a novel bacterium isolated from a saline lake in Xinjiang Province, China.</title>
        <authorList>
            <person name="Han S."/>
        </authorList>
    </citation>
    <scope>NUCLEOTIDE SEQUENCE [LARGE SCALE GENOMIC DNA]</scope>
    <source>
        <strain evidence="2 3">XDB06</strain>
    </source>
</reference>